<evidence type="ECO:0000256" key="1">
    <source>
        <dbReference type="ARBA" id="ARBA00000928"/>
    </source>
</evidence>
<evidence type="ECO:0000256" key="7">
    <source>
        <dbReference type="ARBA" id="ARBA00022722"/>
    </source>
</evidence>
<keyword evidence="8" id="KW-0479">Metal-binding</keyword>
<evidence type="ECO:0000256" key="13">
    <source>
        <dbReference type="ARBA" id="ARBA00022946"/>
    </source>
</evidence>
<accession>A0A2P6V9T0</accession>
<dbReference type="GO" id="GO:0046872">
    <property type="term" value="F:metal ion binding"/>
    <property type="evidence" value="ECO:0007669"/>
    <property type="project" value="UniProtKB-KW"/>
</dbReference>
<feature type="compositionally biased region" description="Acidic residues" evidence="17">
    <location>
        <begin position="619"/>
        <end position="628"/>
    </location>
</feature>
<feature type="compositionally biased region" description="Basic residues" evidence="17">
    <location>
        <begin position="580"/>
        <end position="589"/>
    </location>
</feature>
<evidence type="ECO:0000256" key="6">
    <source>
        <dbReference type="ARBA" id="ARBA00022694"/>
    </source>
</evidence>
<feature type="region of interest" description="Disordered" evidence="17">
    <location>
        <begin position="110"/>
        <end position="138"/>
    </location>
</feature>
<dbReference type="GO" id="GO:0005739">
    <property type="term" value="C:mitochondrion"/>
    <property type="evidence" value="ECO:0007669"/>
    <property type="project" value="UniProtKB-SubCell"/>
</dbReference>
<feature type="region of interest" description="Disordered" evidence="17">
    <location>
        <begin position="566"/>
        <end position="698"/>
    </location>
</feature>
<dbReference type="InterPro" id="IPR033495">
    <property type="entry name" value="MRPP3_PIN_dom"/>
</dbReference>
<comment type="cofactor">
    <cofactor evidence="2">
        <name>Mg(2+)</name>
        <dbReference type="ChEBI" id="CHEBI:18420"/>
    </cofactor>
</comment>
<dbReference type="STRING" id="554055.A0A2P6V9T0"/>
<dbReference type="InterPro" id="IPR011990">
    <property type="entry name" value="TPR-like_helical_dom_sf"/>
</dbReference>
<evidence type="ECO:0000256" key="4">
    <source>
        <dbReference type="ARBA" id="ARBA00007626"/>
    </source>
</evidence>
<evidence type="ECO:0000259" key="18">
    <source>
        <dbReference type="Pfam" id="PF16953"/>
    </source>
</evidence>
<evidence type="ECO:0000256" key="14">
    <source>
        <dbReference type="ARBA" id="ARBA00023128"/>
    </source>
</evidence>
<evidence type="ECO:0000256" key="16">
    <source>
        <dbReference type="ARBA" id="ARBA00044559"/>
    </source>
</evidence>
<comment type="caution">
    <text evidence="20">The sequence shown here is derived from an EMBL/GenBank/DDBJ whole genome shotgun (WGS) entry which is preliminary data.</text>
</comment>
<comment type="subcellular location">
    <subcellularLocation>
        <location evidence="3">Mitochondrion</location>
    </subcellularLocation>
</comment>
<evidence type="ECO:0000256" key="8">
    <source>
        <dbReference type="ARBA" id="ARBA00022723"/>
    </source>
</evidence>
<feature type="compositionally biased region" description="Low complexity" evidence="17">
    <location>
        <begin position="652"/>
        <end position="680"/>
    </location>
</feature>
<evidence type="ECO:0000256" key="9">
    <source>
        <dbReference type="ARBA" id="ARBA00022737"/>
    </source>
</evidence>
<feature type="domain" description="PRORP" evidence="18">
    <location>
        <begin position="337"/>
        <end position="553"/>
    </location>
</feature>
<dbReference type="InterPro" id="IPR031595">
    <property type="entry name" value="PRORP_C"/>
</dbReference>
<comment type="catalytic activity">
    <reaction evidence="1">
        <text>Endonucleolytic cleavage of RNA, removing 5'-extranucleotides from tRNA precursor.</text>
        <dbReference type="EC" id="3.1.26.5"/>
    </reaction>
</comment>
<dbReference type="GO" id="GO:0001682">
    <property type="term" value="P:tRNA 5'-leader removal"/>
    <property type="evidence" value="ECO:0007669"/>
    <property type="project" value="TreeGrafter"/>
</dbReference>
<feature type="compositionally biased region" description="Low complexity" evidence="17">
    <location>
        <begin position="12"/>
        <end position="28"/>
    </location>
</feature>
<evidence type="ECO:0000256" key="5">
    <source>
        <dbReference type="ARBA" id="ARBA00012179"/>
    </source>
</evidence>
<keyword evidence="14" id="KW-0496">Mitochondrion</keyword>
<dbReference type="Pfam" id="PF17177">
    <property type="entry name" value="PPR_long"/>
    <property type="match status" value="2"/>
</dbReference>
<feature type="compositionally biased region" description="Low complexity" evidence="17">
    <location>
        <begin position="152"/>
        <end position="166"/>
    </location>
</feature>
<organism evidence="20 21">
    <name type="scientific">Micractinium conductrix</name>
    <dbReference type="NCBI Taxonomy" id="554055"/>
    <lineage>
        <taxon>Eukaryota</taxon>
        <taxon>Viridiplantae</taxon>
        <taxon>Chlorophyta</taxon>
        <taxon>core chlorophytes</taxon>
        <taxon>Trebouxiophyceae</taxon>
        <taxon>Chlorellales</taxon>
        <taxon>Chlorellaceae</taxon>
        <taxon>Chlorella clade</taxon>
        <taxon>Micractinium</taxon>
    </lineage>
</organism>
<dbReference type="InterPro" id="IPR033443">
    <property type="entry name" value="PROP1-like_PPR_dom"/>
</dbReference>
<evidence type="ECO:0000313" key="20">
    <source>
        <dbReference type="EMBL" id="PSC70853.1"/>
    </source>
</evidence>
<keyword evidence="21" id="KW-1185">Reference proteome</keyword>
<feature type="region of interest" description="Disordered" evidence="17">
    <location>
        <begin position="152"/>
        <end position="173"/>
    </location>
</feature>
<evidence type="ECO:0000259" key="19">
    <source>
        <dbReference type="Pfam" id="PF17177"/>
    </source>
</evidence>
<dbReference type="AlphaFoldDB" id="A0A2P6V9T0"/>
<evidence type="ECO:0000256" key="2">
    <source>
        <dbReference type="ARBA" id="ARBA00001946"/>
    </source>
</evidence>
<keyword evidence="13" id="KW-0809">Transit peptide</keyword>
<feature type="compositionally biased region" description="Low complexity" evidence="17">
    <location>
        <begin position="599"/>
        <end position="618"/>
    </location>
</feature>
<dbReference type="EC" id="3.1.26.5" evidence="5"/>
<comment type="similarity">
    <text evidence="4">Belongs to the PPR family. P subfamily.</text>
</comment>
<proteinExistence type="inferred from homology"/>
<evidence type="ECO:0000256" key="10">
    <source>
        <dbReference type="ARBA" id="ARBA00022801"/>
    </source>
</evidence>
<dbReference type="EMBL" id="LHPF02000017">
    <property type="protein sequence ID" value="PSC70853.1"/>
    <property type="molecule type" value="Genomic_DNA"/>
</dbReference>
<dbReference type="PANTHER" id="PTHR13547">
    <property type="match status" value="1"/>
</dbReference>
<keyword evidence="7" id="KW-0540">Nuclease</keyword>
<name>A0A2P6V9T0_9CHLO</name>
<protein>
    <recommendedName>
        <fullName evidence="15">Mitochondrial ribonuclease P catalytic subunit</fullName>
        <ecNumber evidence="5">3.1.26.5</ecNumber>
    </recommendedName>
    <alternativeName>
        <fullName evidence="16">Mitochondrial ribonuclease P protein 3</fullName>
    </alternativeName>
</protein>
<keyword evidence="9" id="KW-0677">Repeat</keyword>
<feature type="domain" description="PROP1-like PPR" evidence="19">
    <location>
        <begin position="30"/>
        <end position="98"/>
    </location>
</feature>
<gene>
    <name evidence="20" type="ORF">C2E20_5664</name>
</gene>
<keyword evidence="6" id="KW-0819">tRNA processing</keyword>
<feature type="region of interest" description="Disordered" evidence="17">
    <location>
        <begin position="1"/>
        <end position="38"/>
    </location>
</feature>
<keyword evidence="10" id="KW-0378">Hydrolase</keyword>
<dbReference type="Gene3D" id="1.25.40.10">
    <property type="entry name" value="Tetratricopeptide repeat domain"/>
    <property type="match status" value="1"/>
</dbReference>
<evidence type="ECO:0000313" key="21">
    <source>
        <dbReference type="Proteomes" id="UP000239649"/>
    </source>
</evidence>
<dbReference type="Proteomes" id="UP000239649">
    <property type="component" value="Unassembled WGS sequence"/>
</dbReference>
<dbReference type="CDD" id="cd18718">
    <property type="entry name" value="PIN_PRORP"/>
    <property type="match status" value="1"/>
</dbReference>
<keyword evidence="11" id="KW-0862">Zinc</keyword>
<evidence type="ECO:0000256" key="17">
    <source>
        <dbReference type="SAM" id="MobiDB-lite"/>
    </source>
</evidence>
<sequence>MQHAAKKQRTEGGAAQQQAPGQQQQQQQLKKRKKPPTPEILARMAIHQAAKANDLTAALTAFDQAKADGLKMGTDLYVSLLYLCGGGDAWEATLQQLYGGGDAQAGAAAAEAAPATAAEQPEPAAARPQPVAAPPAAEAELPVPGVDVGAAEAAAEPSAPRQPQPSGEERARRASELFEEMKASGGRLGLNEMCFTAMARLAAARGDADRAFALAQETLEHGIAPKLRSYSPALIAFAEAGNANKAFEVDAAIAAQQLDLTEAEFARLLQAAAAAPSPWGRAASVLRRIGGELTVLQPDTLARVRALFASAGAAAAGDAASDGAGGGWDVGATTISPTGVCVSCAGQLAALDMSGDELVAFAEGIAAIAERQEKRPNDFQQFKAWLERHGPFGAVIDGANVALYGQNFETGGFNFGQIRAVINHLKSRHPDLKPLLMLHVGRTKAPQAKAPDAQALLKQLTAEHSFYTTPAGSNDDWYWIYASVTAGAKGLLVSNDEMRDHIFQLLAPKYFLKWKQRHQVKYHFGLGGLELDYPAPYTTCVQELACGSWVFPGADGSWLCAKRGGGGAAGCAEGDAAKRGGGKGRRRRRGGSDSDEGASGDSGAEDSGAQEESGAQESGGEEAEEGEEERSGGTEAAGAGDAEGKQQEREQVPQQKQQKQQQQPEQQQPQQQQQQQQQQQDEALQKELAAVDPSPPQQ</sequence>
<dbReference type="Pfam" id="PF16953">
    <property type="entry name" value="PRORP"/>
    <property type="match status" value="1"/>
</dbReference>
<dbReference type="PANTHER" id="PTHR13547:SF1">
    <property type="entry name" value="MITOCHONDRIAL RIBONUCLEASE P CATALYTIC SUBUNIT"/>
    <property type="match status" value="1"/>
</dbReference>
<dbReference type="OrthoDB" id="46913at2759"/>
<keyword evidence="12" id="KW-0460">Magnesium</keyword>
<feature type="domain" description="PROP1-like PPR" evidence="19">
    <location>
        <begin position="164"/>
        <end position="313"/>
    </location>
</feature>
<dbReference type="GO" id="GO:0004526">
    <property type="term" value="F:ribonuclease P activity"/>
    <property type="evidence" value="ECO:0007669"/>
    <property type="project" value="UniProtKB-EC"/>
</dbReference>
<feature type="compositionally biased region" description="Basic and acidic residues" evidence="17">
    <location>
        <begin position="642"/>
        <end position="651"/>
    </location>
</feature>
<reference evidence="20 21" key="1">
    <citation type="journal article" date="2018" name="Plant J.">
        <title>Genome sequences of Chlorella sorokiniana UTEX 1602 and Micractinium conductrix SAG 241.80: implications to maltose excretion by a green alga.</title>
        <authorList>
            <person name="Arriola M.B."/>
            <person name="Velmurugan N."/>
            <person name="Zhang Y."/>
            <person name="Plunkett M.H."/>
            <person name="Hondzo H."/>
            <person name="Barney B.M."/>
        </authorList>
    </citation>
    <scope>NUCLEOTIDE SEQUENCE [LARGE SCALE GENOMIC DNA]</scope>
    <source>
        <strain evidence="20 21">SAG 241.80</strain>
    </source>
</reference>
<evidence type="ECO:0000256" key="12">
    <source>
        <dbReference type="ARBA" id="ARBA00022842"/>
    </source>
</evidence>
<dbReference type="Gene3D" id="3.40.50.11980">
    <property type="match status" value="1"/>
</dbReference>
<evidence type="ECO:0000256" key="11">
    <source>
        <dbReference type="ARBA" id="ARBA00022833"/>
    </source>
</evidence>
<evidence type="ECO:0000256" key="3">
    <source>
        <dbReference type="ARBA" id="ARBA00004173"/>
    </source>
</evidence>
<evidence type="ECO:0000256" key="15">
    <source>
        <dbReference type="ARBA" id="ARBA00044536"/>
    </source>
</evidence>